<feature type="transmembrane region" description="Helical" evidence="6">
    <location>
        <begin position="98"/>
        <end position="117"/>
    </location>
</feature>
<evidence type="ECO:0000313" key="8">
    <source>
        <dbReference type="Proteomes" id="UP000230052"/>
    </source>
</evidence>
<evidence type="ECO:0000256" key="3">
    <source>
        <dbReference type="ARBA" id="ARBA00022692"/>
    </source>
</evidence>
<sequence>MIEILLLIIISIFWAMNMGASGLAVSFAPSVGSNIIKKNRAVVFFTIFVIIGALLVGGRVAKTLSSKIIAPELITQPVVLVILFSACIALFLANILKIPQSTSIIIVSSFVGAGLYFKSLNFSLIRYLIFVWVGISALSYFLTYFIARKIYPPRQKNLRFYEKFFCHEAKLKKWTLFTDFYSAFGIGTNNVANVVGPLMAANIVSPSVGFLVFSLLFGFGGLILGKGVLNTVSKEIVPLGTISASIVSLVVSTFIIACSLLGLPAPYVQFSSLSILAIHTAKEEKNHSETLFHPITKKILKVWVLTPILSIIICYSILLLLGVKR</sequence>
<feature type="transmembrane region" description="Helical" evidence="6">
    <location>
        <begin position="73"/>
        <end position="92"/>
    </location>
</feature>
<comment type="caution">
    <text evidence="7">The sequence shown here is derived from an EMBL/GenBank/DDBJ whole genome shotgun (WGS) entry which is preliminary data.</text>
</comment>
<evidence type="ECO:0000313" key="7">
    <source>
        <dbReference type="EMBL" id="PIU41682.1"/>
    </source>
</evidence>
<keyword evidence="4 6" id="KW-1133">Transmembrane helix</keyword>
<dbReference type="GO" id="GO:0005315">
    <property type="term" value="F:phosphate transmembrane transporter activity"/>
    <property type="evidence" value="ECO:0007669"/>
    <property type="project" value="InterPro"/>
</dbReference>
<dbReference type="PANTHER" id="PTHR11101:SF80">
    <property type="entry name" value="PHOSPHATE TRANSPORTER"/>
    <property type="match status" value="1"/>
</dbReference>
<dbReference type="InterPro" id="IPR001204">
    <property type="entry name" value="Phos_transporter"/>
</dbReference>
<proteinExistence type="predicted"/>
<feature type="transmembrane region" description="Helical" evidence="6">
    <location>
        <begin position="302"/>
        <end position="323"/>
    </location>
</feature>
<dbReference type="GO" id="GO:0035435">
    <property type="term" value="P:phosphate ion transmembrane transport"/>
    <property type="evidence" value="ECO:0007669"/>
    <property type="project" value="TreeGrafter"/>
</dbReference>
<dbReference type="GO" id="GO:0016020">
    <property type="term" value="C:membrane"/>
    <property type="evidence" value="ECO:0007669"/>
    <property type="project" value="UniProtKB-SubCell"/>
</dbReference>
<evidence type="ECO:0000256" key="4">
    <source>
        <dbReference type="ARBA" id="ARBA00022989"/>
    </source>
</evidence>
<comment type="subcellular location">
    <subcellularLocation>
        <location evidence="1">Membrane</location>
        <topology evidence="1">Multi-pass membrane protein</topology>
    </subcellularLocation>
</comment>
<feature type="transmembrane region" description="Helical" evidence="6">
    <location>
        <begin position="236"/>
        <end position="263"/>
    </location>
</feature>
<keyword evidence="5 6" id="KW-0472">Membrane</keyword>
<dbReference type="Proteomes" id="UP000230052">
    <property type="component" value="Unassembled WGS sequence"/>
</dbReference>
<evidence type="ECO:0000256" key="6">
    <source>
        <dbReference type="SAM" id="Phobius"/>
    </source>
</evidence>
<name>A0A2J0KT56_9BACT</name>
<feature type="transmembrane region" description="Helical" evidence="6">
    <location>
        <begin position="203"/>
        <end position="224"/>
    </location>
</feature>
<gene>
    <name evidence="7" type="ORF">COS99_04190</name>
</gene>
<dbReference type="Pfam" id="PF01384">
    <property type="entry name" value="PHO4"/>
    <property type="match status" value="1"/>
</dbReference>
<feature type="transmembrane region" description="Helical" evidence="6">
    <location>
        <begin position="43"/>
        <end position="61"/>
    </location>
</feature>
<evidence type="ECO:0000256" key="1">
    <source>
        <dbReference type="ARBA" id="ARBA00004141"/>
    </source>
</evidence>
<feature type="transmembrane region" description="Helical" evidence="6">
    <location>
        <begin position="124"/>
        <end position="147"/>
    </location>
</feature>
<dbReference type="EMBL" id="PEWV01000039">
    <property type="protein sequence ID" value="PIU41682.1"/>
    <property type="molecule type" value="Genomic_DNA"/>
</dbReference>
<dbReference type="AlphaFoldDB" id="A0A2J0KT56"/>
<protein>
    <recommendedName>
        <fullName evidence="9">Inorganic phosphate transporter</fullName>
    </recommendedName>
</protein>
<evidence type="ECO:0000256" key="2">
    <source>
        <dbReference type="ARBA" id="ARBA00022448"/>
    </source>
</evidence>
<dbReference type="PANTHER" id="PTHR11101">
    <property type="entry name" value="PHOSPHATE TRANSPORTER"/>
    <property type="match status" value="1"/>
</dbReference>
<keyword evidence="2" id="KW-0813">Transport</keyword>
<reference evidence="7 8" key="1">
    <citation type="submission" date="2017-09" db="EMBL/GenBank/DDBJ databases">
        <title>Depth-based differentiation of microbial function through sediment-hosted aquifers and enrichment of novel symbionts in the deep terrestrial subsurface.</title>
        <authorList>
            <person name="Probst A.J."/>
            <person name="Ladd B."/>
            <person name="Jarett J.K."/>
            <person name="Geller-Mcgrath D.E."/>
            <person name="Sieber C.M."/>
            <person name="Emerson J.B."/>
            <person name="Anantharaman K."/>
            <person name="Thomas B.C."/>
            <person name="Malmstrom R."/>
            <person name="Stieglmeier M."/>
            <person name="Klingl A."/>
            <person name="Woyke T."/>
            <person name="Ryan C.M."/>
            <person name="Banfield J.F."/>
        </authorList>
    </citation>
    <scope>NUCLEOTIDE SEQUENCE [LARGE SCALE GENOMIC DNA]</scope>
    <source>
        <strain evidence="7">CG07_land_8_20_14_0_80_42_15</strain>
    </source>
</reference>
<evidence type="ECO:0000256" key="5">
    <source>
        <dbReference type="ARBA" id="ARBA00023136"/>
    </source>
</evidence>
<evidence type="ECO:0008006" key="9">
    <source>
        <dbReference type="Google" id="ProtNLM"/>
    </source>
</evidence>
<accession>A0A2J0KT56</accession>
<keyword evidence="3 6" id="KW-0812">Transmembrane</keyword>
<organism evidence="7 8">
    <name type="scientific">Candidatus Aquitaenariimonas noxiae</name>
    <dbReference type="NCBI Taxonomy" id="1974741"/>
    <lineage>
        <taxon>Bacteria</taxon>
        <taxon>Pseudomonadati</taxon>
        <taxon>Candidatus Omnitrophota</taxon>
        <taxon>Candidatus Aquitaenariimonas</taxon>
    </lineage>
</organism>